<reference evidence="26" key="3">
    <citation type="submission" date="2025-09" db="UniProtKB">
        <authorList>
            <consortium name="Ensembl"/>
        </authorList>
    </citation>
    <scope>IDENTIFICATION</scope>
</reference>
<feature type="chain" id="PRO_5025653356" description="E-selectin" evidence="22">
    <location>
        <begin position="19"/>
        <end position="412"/>
    </location>
</feature>
<evidence type="ECO:0000259" key="24">
    <source>
        <dbReference type="PROSITE" id="PS50041"/>
    </source>
</evidence>
<evidence type="ECO:0000256" key="19">
    <source>
        <dbReference type="ARBA" id="ARBA00045695"/>
    </source>
</evidence>
<evidence type="ECO:0000256" key="14">
    <source>
        <dbReference type="ARBA" id="ARBA00038738"/>
    </source>
</evidence>
<comment type="similarity">
    <text evidence="2">Belongs to the selectin/LECAM family.</text>
</comment>
<dbReference type="GeneTree" id="ENSGT00940000160168"/>
<dbReference type="GO" id="GO:0007155">
    <property type="term" value="P:cell adhesion"/>
    <property type="evidence" value="ECO:0007669"/>
    <property type="project" value="UniProtKB-KW"/>
</dbReference>
<comment type="caution">
    <text evidence="20">Lacks conserved residue(s) required for the propagation of feature annotation.</text>
</comment>
<evidence type="ECO:0000256" key="20">
    <source>
        <dbReference type="PROSITE-ProRule" id="PRU00076"/>
    </source>
</evidence>
<evidence type="ECO:0000256" key="10">
    <source>
        <dbReference type="ARBA" id="ARBA00022837"/>
    </source>
</evidence>
<evidence type="ECO:0000256" key="11">
    <source>
        <dbReference type="ARBA" id="ARBA00022889"/>
    </source>
</evidence>
<dbReference type="InterPro" id="IPR050350">
    <property type="entry name" value="Compl-Cell_Adhes-Reg"/>
</dbReference>
<dbReference type="SMART" id="SM00034">
    <property type="entry name" value="CLECT"/>
    <property type="match status" value="1"/>
</dbReference>
<dbReference type="GO" id="GO:0046872">
    <property type="term" value="F:metal ion binding"/>
    <property type="evidence" value="ECO:0007669"/>
    <property type="project" value="UniProtKB-KW"/>
</dbReference>
<comment type="function">
    <text evidence="19">Cell-surface glycoprotein having a role in immunoadhesion. Mediates in the adhesion of blood neutrophils in cytokine-activated endothelium through interaction with SELPLG/PSGL1. May have a role in capillary morphogenesis.</text>
</comment>
<feature type="disulfide bond" evidence="21">
    <location>
        <begin position="211"/>
        <end position="238"/>
    </location>
</feature>
<feature type="domain" description="Sushi" evidence="25">
    <location>
        <begin position="177"/>
        <end position="240"/>
    </location>
</feature>
<evidence type="ECO:0000256" key="13">
    <source>
        <dbReference type="ARBA" id="ARBA00023180"/>
    </source>
</evidence>
<keyword evidence="5 21" id="KW-0768">Sushi</keyword>
<sequence>MWTLILLLGSSFAETSLGWTYHYSKDKLNWTEAREWCRKYYTDMLVIQNQEENDYVVSILPNQTKSPYYWIGITRNHINGTWTWIGNNSTWVGEHSWAPNEPNNNDITEFCVEIYVNSGANRGKWNDEKCGSKKFPVCYEAQCNATSCDRGRCQETIENTTCICEPGFKGDRCQTVVECDKDKITVPSNGSVECTHQYGNFSYNSSCQYSCEEGYRLSMSRPLTCTASTKWSDQPPTCKCESKSKNTMFCAVGPERGAHLKSQCSQSLTELGPVSSCSFSCEAGFDLQGTQTISVLIFNLFVPPAVECPSLLQPDNGNYSCSGRNRTFNTTCRFDCHPGFLMIGSPAVTCGVTGVWSGPRPTCASMHQLNTSITKILVTQSHQLKTVCQNNHSAKLFVQYVRILVETHKGNH</sequence>
<keyword evidence="12 20" id="KW-1015">Disulfide bond</keyword>
<evidence type="ECO:0000256" key="12">
    <source>
        <dbReference type="ARBA" id="ARBA00023157"/>
    </source>
</evidence>
<evidence type="ECO:0000256" key="7">
    <source>
        <dbReference type="ARBA" id="ARBA00022729"/>
    </source>
</evidence>
<keyword evidence="7 22" id="KW-0732">Signal</keyword>
<evidence type="ECO:0000313" key="27">
    <source>
        <dbReference type="Proteomes" id="UP000472265"/>
    </source>
</evidence>
<evidence type="ECO:0000256" key="22">
    <source>
        <dbReference type="SAM" id="SignalP"/>
    </source>
</evidence>
<proteinExistence type="inferred from homology"/>
<keyword evidence="9" id="KW-0677">Repeat</keyword>
<feature type="disulfide bond" evidence="21">
    <location>
        <begin position="336"/>
        <end position="363"/>
    </location>
</feature>
<comment type="subunit">
    <text evidence="14">Interacts with SELPLG/PSGL1 and PODXL2 through the sialyl Lewis X epitope. SELPLG sulfation appears not to be required for this interaction.</text>
</comment>
<evidence type="ECO:0000259" key="23">
    <source>
        <dbReference type="PROSITE" id="PS50026"/>
    </source>
</evidence>
<evidence type="ECO:0000256" key="21">
    <source>
        <dbReference type="PROSITE-ProRule" id="PRU00302"/>
    </source>
</evidence>
<dbReference type="Proteomes" id="UP000472265">
    <property type="component" value="Chromosome 11"/>
</dbReference>
<dbReference type="InterPro" id="IPR001304">
    <property type="entry name" value="C-type_lectin-like"/>
</dbReference>
<comment type="subcellular location">
    <subcellularLocation>
        <location evidence="1">Cell membrane</location>
        <topology evidence="1">Single-pass type I membrane protein</topology>
    </subcellularLocation>
</comment>
<dbReference type="InterPro" id="IPR016186">
    <property type="entry name" value="C-type_lectin-like/link_sf"/>
</dbReference>
<dbReference type="PROSITE" id="PS50026">
    <property type="entry name" value="EGF_3"/>
    <property type="match status" value="1"/>
</dbReference>
<protein>
    <recommendedName>
        <fullName evidence="15">E-selectin</fullName>
    </recommendedName>
    <alternativeName>
        <fullName evidence="16">CD62 antigen-like family member E</fullName>
    </alternativeName>
    <alternativeName>
        <fullName evidence="17">Endothelial leukocyte adhesion molecule 1</fullName>
    </alternativeName>
    <alternativeName>
        <fullName evidence="18">Leukocyte-endothelial cell adhesion molecule 2</fullName>
    </alternativeName>
</protein>
<dbReference type="InterPro" id="IPR000742">
    <property type="entry name" value="EGF"/>
</dbReference>
<evidence type="ECO:0000256" key="4">
    <source>
        <dbReference type="ARBA" id="ARBA00022536"/>
    </source>
</evidence>
<dbReference type="Pfam" id="PF00059">
    <property type="entry name" value="Lectin_C"/>
    <property type="match status" value="1"/>
</dbReference>
<keyword evidence="10" id="KW-0106">Calcium</keyword>
<dbReference type="SUPFAM" id="SSF56436">
    <property type="entry name" value="C-type lectin-like"/>
    <property type="match status" value="1"/>
</dbReference>
<dbReference type="PANTHER" id="PTHR19325:SF493">
    <property type="entry name" value="E-SELECTIN"/>
    <property type="match status" value="1"/>
</dbReference>
<gene>
    <name evidence="26" type="primary">sell</name>
</gene>
<dbReference type="Pfam" id="PF00084">
    <property type="entry name" value="Sushi"/>
    <property type="match status" value="2"/>
</dbReference>
<reference evidence="26" key="1">
    <citation type="submission" date="2021-04" db="EMBL/GenBank/DDBJ databases">
        <authorList>
            <consortium name="Wellcome Sanger Institute Data Sharing"/>
        </authorList>
    </citation>
    <scope>NUCLEOTIDE SEQUENCE [LARGE SCALE GENOMIC DNA]</scope>
</reference>
<dbReference type="GO" id="GO:0030246">
    <property type="term" value="F:carbohydrate binding"/>
    <property type="evidence" value="ECO:0007669"/>
    <property type="project" value="UniProtKB-KW"/>
</dbReference>
<dbReference type="OMA" id="EPSCQVI"/>
<keyword evidence="6" id="KW-0479">Metal-binding</keyword>
<dbReference type="InterPro" id="IPR035976">
    <property type="entry name" value="Sushi/SCR/CCP_sf"/>
</dbReference>
<dbReference type="FunFam" id="2.10.70.10:FF:000001">
    <property type="entry name" value="Selectin P"/>
    <property type="match status" value="1"/>
</dbReference>
<name>A0A671VEA0_SPAAU</name>
<dbReference type="Ensembl" id="ENSSAUT00010026645.1">
    <property type="protein sequence ID" value="ENSSAUP00010025218.1"/>
    <property type="gene ID" value="ENSSAUG00010011021.1"/>
</dbReference>
<dbReference type="Gene3D" id="2.10.70.10">
    <property type="entry name" value="Complement Module, domain 1"/>
    <property type="match status" value="2"/>
</dbReference>
<keyword evidence="4 20" id="KW-0245">EGF-like domain</keyword>
<dbReference type="SUPFAM" id="SSF57196">
    <property type="entry name" value="EGF/Laminin"/>
    <property type="match status" value="1"/>
</dbReference>
<dbReference type="InterPro" id="IPR016187">
    <property type="entry name" value="CTDL_fold"/>
</dbReference>
<feature type="disulfide bond" evidence="20">
    <location>
        <begin position="164"/>
        <end position="173"/>
    </location>
</feature>
<evidence type="ECO:0000256" key="3">
    <source>
        <dbReference type="ARBA" id="ARBA00022475"/>
    </source>
</evidence>
<feature type="domain" description="EGF-like" evidence="23">
    <location>
        <begin position="139"/>
        <end position="174"/>
    </location>
</feature>
<feature type="domain" description="C-type lectin" evidence="24">
    <location>
        <begin position="16"/>
        <end position="139"/>
    </location>
</feature>
<evidence type="ECO:0000256" key="16">
    <source>
        <dbReference type="ARBA" id="ARBA00041401"/>
    </source>
</evidence>
<dbReference type="Gene3D" id="3.10.100.10">
    <property type="entry name" value="Mannose-Binding Protein A, subunit A"/>
    <property type="match status" value="1"/>
</dbReference>
<evidence type="ECO:0000313" key="26">
    <source>
        <dbReference type="Ensembl" id="ENSSAUP00010025218.1"/>
    </source>
</evidence>
<evidence type="ECO:0000256" key="5">
    <source>
        <dbReference type="ARBA" id="ARBA00022659"/>
    </source>
</evidence>
<evidence type="ECO:0000256" key="2">
    <source>
        <dbReference type="ARBA" id="ARBA00007360"/>
    </source>
</evidence>
<keyword evidence="8" id="KW-0430">Lectin</keyword>
<dbReference type="PROSITE" id="PS50041">
    <property type="entry name" value="C_TYPE_LECTIN_2"/>
    <property type="match status" value="1"/>
</dbReference>
<evidence type="ECO:0000256" key="17">
    <source>
        <dbReference type="ARBA" id="ARBA00042113"/>
    </source>
</evidence>
<dbReference type="PROSITE" id="PS01186">
    <property type="entry name" value="EGF_2"/>
    <property type="match status" value="1"/>
</dbReference>
<evidence type="ECO:0000259" key="25">
    <source>
        <dbReference type="PROSITE" id="PS50923"/>
    </source>
</evidence>
<keyword evidence="13" id="KW-0325">Glycoprotein</keyword>
<feature type="disulfide bond" evidence="20">
    <location>
        <begin position="143"/>
        <end position="153"/>
    </location>
</feature>
<keyword evidence="11" id="KW-0130">Cell adhesion</keyword>
<dbReference type="InterPro" id="IPR000436">
    <property type="entry name" value="Sushi_SCR_CCP_dom"/>
</dbReference>
<dbReference type="InParanoid" id="A0A671VEA0"/>
<keyword evidence="3" id="KW-0472">Membrane</keyword>
<dbReference type="PROSITE" id="PS50923">
    <property type="entry name" value="SUSHI"/>
    <property type="match status" value="2"/>
</dbReference>
<dbReference type="PRINTS" id="PR00343">
    <property type="entry name" value="SELECTIN"/>
</dbReference>
<evidence type="ECO:0000256" key="18">
    <source>
        <dbReference type="ARBA" id="ARBA00043124"/>
    </source>
</evidence>
<keyword evidence="3" id="KW-1003">Cell membrane</keyword>
<evidence type="ECO:0000256" key="15">
    <source>
        <dbReference type="ARBA" id="ARBA00040812"/>
    </source>
</evidence>
<organism evidence="26 27">
    <name type="scientific">Sparus aurata</name>
    <name type="common">Gilthead sea bream</name>
    <dbReference type="NCBI Taxonomy" id="8175"/>
    <lineage>
        <taxon>Eukaryota</taxon>
        <taxon>Metazoa</taxon>
        <taxon>Chordata</taxon>
        <taxon>Craniata</taxon>
        <taxon>Vertebrata</taxon>
        <taxon>Euteleostomi</taxon>
        <taxon>Actinopterygii</taxon>
        <taxon>Neopterygii</taxon>
        <taxon>Teleostei</taxon>
        <taxon>Neoteleostei</taxon>
        <taxon>Acanthomorphata</taxon>
        <taxon>Eupercaria</taxon>
        <taxon>Spariformes</taxon>
        <taxon>Sparidae</taxon>
        <taxon>Sparus</taxon>
    </lineage>
</organism>
<dbReference type="PROSITE" id="PS00022">
    <property type="entry name" value="EGF_1"/>
    <property type="match status" value="1"/>
</dbReference>
<evidence type="ECO:0000256" key="8">
    <source>
        <dbReference type="ARBA" id="ARBA00022734"/>
    </source>
</evidence>
<evidence type="ECO:0000256" key="6">
    <source>
        <dbReference type="ARBA" id="ARBA00022723"/>
    </source>
</evidence>
<dbReference type="SMART" id="SM00032">
    <property type="entry name" value="CCP"/>
    <property type="match status" value="2"/>
</dbReference>
<evidence type="ECO:0000256" key="9">
    <source>
        <dbReference type="ARBA" id="ARBA00022737"/>
    </source>
</evidence>
<dbReference type="GO" id="GO:0005886">
    <property type="term" value="C:plasma membrane"/>
    <property type="evidence" value="ECO:0007669"/>
    <property type="project" value="UniProtKB-SubCell"/>
</dbReference>
<dbReference type="CDD" id="cd00033">
    <property type="entry name" value="CCP"/>
    <property type="match status" value="2"/>
</dbReference>
<dbReference type="InterPro" id="IPR002396">
    <property type="entry name" value="Selectin_superfamily"/>
</dbReference>
<dbReference type="AlphaFoldDB" id="A0A671VEA0"/>
<feature type="domain" description="Sushi" evidence="25">
    <location>
        <begin position="306"/>
        <end position="365"/>
    </location>
</feature>
<feature type="signal peptide" evidence="22">
    <location>
        <begin position="1"/>
        <end position="18"/>
    </location>
</feature>
<evidence type="ECO:0000256" key="1">
    <source>
        <dbReference type="ARBA" id="ARBA00004251"/>
    </source>
</evidence>
<reference evidence="26" key="2">
    <citation type="submission" date="2025-08" db="UniProtKB">
        <authorList>
            <consortium name="Ensembl"/>
        </authorList>
    </citation>
    <scope>IDENTIFICATION</scope>
</reference>
<dbReference type="PANTHER" id="PTHR19325">
    <property type="entry name" value="COMPLEMENT COMPONENT-RELATED SUSHI DOMAIN-CONTAINING"/>
    <property type="match status" value="1"/>
</dbReference>
<accession>A0A671VEA0</accession>
<keyword evidence="27" id="KW-1185">Reference proteome</keyword>
<dbReference type="SUPFAM" id="SSF57535">
    <property type="entry name" value="Complement control module/SCR domain"/>
    <property type="match status" value="2"/>
</dbReference>